<evidence type="ECO:0000259" key="7">
    <source>
        <dbReference type="PROSITE" id="PS50215"/>
    </source>
</evidence>
<feature type="domain" description="Peptidase M12B" evidence="7">
    <location>
        <begin position="170"/>
        <end position="390"/>
    </location>
</feature>
<proteinExistence type="evidence at transcript level"/>
<feature type="compositionally biased region" description="Pro residues" evidence="6">
    <location>
        <begin position="501"/>
        <end position="522"/>
    </location>
</feature>
<evidence type="ECO:0000256" key="3">
    <source>
        <dbReference type="ARBA" id="ARBA00022833"/>
    </source>
</evidence>
<dbReference type="PANTHER" id="PTHR11905">
    <property type="entry name" value="ADAM A DISINTEGRIN AND METALLOPROTEASE DOMAIN"/>
    <property type="match status" value="1"/>
</dbReference>
<dbReference type="InterPro" id="IPR034030">
    <property type="entry name" value="ZnMc_salivary_gland_MPs"/>
</dbReference>
<evidence type="ECO:0000313" key="8">
    <source>
        <dbReference type="EMBL" id="JAC27044.1"/>
    </source>
</evidence>
<dbReference type="GO" id="GO:0004222">
    <property type="term" value="F:metalloendopeptidase activity"/>
    <property type="evidence" value="ECO:0007669"/>
    <property type="project" value="InterPro"/>
</dbReference>
<dbReference type="Gene3D" id="3.40.390.10">
    <property type="entry name" value="Collagenase (Catalytic Domain)"/>
    <property type="match status" value="1"/>
</dbReference>
<dbReference type="AlphaFoldDB" id="A0A023G045"/>
<feature type="binding site" evidence="5">
    <location>
        <position position="328"/>
    </location>
    <ligand>
        <name>Zn(2+)</name>
        <dbReference type="ChEBI" id="CHEBI:29105"/>
        <note>catalytic</note>
    </ligand>
</feature>
<dbReference type="EMBL" id="GBBL01000276">
    <property type="protein sequence ID" value="JAC27044.1"/>
    <property type="molecule type" value="mRNA"/>
</dbReference>
<evidence type="ECO:0000256" key="6">
    <source>
        <dbReference type="SAM" id="MobiDB-lite"/>
    </source>
</evidence>
<evidence type="ECO:0000256" key="2">
    <source>
        <dbReference type="ARBA" id="ARBA00022801"/>
    </source>
</evidence>
<accession>A0A023G045</accession>
<evidence type="ECO:0000256" key="5">
    <source>
        <dbReference type="PROSITE-ProRule" id="PRU00276"/>
    </source>
</evidence>
<dbReference type="PANTHER" id="PTHR11905:SF159">
    <property type="entry name" value="ADAM METALLOPROTEASE"/>
    <property type="match status" value="1"/>
</dbReference>
<name>A0A023G045_AMBPA</name>
<protein>
    <submittedName>
        <fullName evidence="8">Putative tick metalloprotease 1</fullName>
    </submittedName>
</protein>
<feature type="region of interest" description="Disordered" evidence="6">
    <location>
        <begin position="482"/>
        <end position="522"/>
    </location>
</feature>
<organism evidence="8">
    <name type="scientific">Amblyomma parvum</name>
    <name type="common">South American tick</name>
    <dbReference type="NCBI Taxonomy" id="251391"/>
    <lineage>
        <taxon>Eukaryota</taxon>
        <taxon>Metazoa</taxon>
        <taxon>Ecdysozoa</taxon>
        <taxon>Arthropoda</taxon>
        <taxon>Chelicerata</taxon>
        <taxon>Arachnida</taxon>
        <taxon>Acari</taxon>
        <taxon>Parasitiformes</taxon>
        <taxon>Ixodida</taxon>
        <taxon>Ixodoidea</taxon>
        <taxon>Ixodidae</taxon>
        <taxon>Amblyomminae</taxon>
        <taxon>Amblyomma</taxon>
    </lineage>
</organism>
<feature type="binding site" evidence="5">
    <location>
        <position position="318"/>
    </location>
    <ligand>
        <name>Zn(2+)</name>
        <dbReference type="ChEBI" id="CHEBI:29105"/>
        <note>catalytic</note>
    </ligand>
</feature>
<dbReference type="InterPro" id="IPR001590">
    <property type="entry name" value="Peptidase_M12B"/>
</dbReference>
<keyword evidence="2" id="KW-0378">Hydrolase</keyword>
<reference evidence="8" key="1">
    <citation type="submission" date="2014-03" db="EMBL/GenBank/DDBJ databases">
        <title>The sialotranscriptome of Amblyomma triste, Amblyomma parvum and Amblyomma cajennense ticks, uncovered by 454-based RNA-seq.</title>
        <authorList>
            <person name="Garcia G.R."/>
            <person name="Gardinassi L.G."/>
            <person name="Ribeiro J.M."/>
            <person name="Anatrielo E."/>
            <person name="Ferreira B.R."/>
            <person name="Moreira H.N."/>
            <person name="Mafra C."/>
            <person name="Olegario M.M."/>
            <person name="Szabo P.J."/>
            <person name="Miranda-Santos I.K."/>
            <person name="Maruyama S.R."/>
        </authorList>
    </citation>
    <scope>NUCLEOTIDE SEQUENCE</scope>
    <source>
        <strain evidence="8">Araguapaz</strain>
        <tissue evidence="8">Salivary glands</tissue>
    </source>
</reference>
<keyword evidence="4 8" id="KW-0482">Metalloprotease</keyword>
<dbReference type="GO" id="GO:0046872">
    <property type="term" value="F:metal ion binding"/>
    <property type="evidence" value="ECO:0007669"/>
    <property type="project" value="UniProtKB-KW"/>
</dbReference>
<dbReference type="GO" id="GO:0006509">
    <property type="term" value="P:membrane protein ectodomain proteolysis"/>
    <property type="evidence" value="ECO:0007669"/>
    <property type="project" value="TreeGrafter"/>
</dbReference>
<feature type="active site" evidence="5">
    <location>
        <position position="319"/>
    </location>
</feature>
<dbReference type="SUPFAM" id="SSF55486">
    <property type="entry name" value="Metalloproteases ('zincins'), catalytic domain"/>
    <property type="match status" value="1"/>
</dbReference>
<dbReference type="CDD" id="cd04272">
    <property type="entry name" value="ZnMc_salivary_gland_MPs"/>
    <property type="match status" value="1"/>
</dbReference>
<dbReference type="Pfam" id="PF01421">
    <property type="entry name" value="Reprolysin"/>
    <property type="match status" value="1"/>
</dbReference>
<sequence length="558" mass="62447">MRCTCIVAFMILQAEALERPRLVYPRLLEERSAEGRLTLHVHDGLVLSLRKAVVAAPRFRVLTNENGRSVTHFYDGDEINRNLYEDENKLATLEVTKSHTGVTMRGLVGPHHRIQPMPVVEKSEDATVPHLIHEIQHNVFLDKVLTMGQENKTAIEERASGAPAEVPDIVFIEMFIVASKPHHHRFPNIEHLIWYLCVMTNFANLRLAQMSDPKIKVALVGIEKSQEEPYAFLVENEFLFDEPTIKDFKSYAVKNKANFGHPDVVFYLTGYDVFTIHEEKITTAGLGISYLAGLCTEFYVGLGEDMPGLFSGAHTLTHELAHLLGATHDGDGPDSNVPGHPSAVGCGWDRGNIMSYVNRGHEHHLFSQCSLQQMQYVVSLRGRACWMHKENAYSVHGTYPGMAVTFEQFCMGLVTKKKDVKYASVTVNRETCKVHCKYKKYVGDAYYSYSNYEAEEDALDFMPCGADGEVCIKGYCVPNPSGETKPTPPLPPTTVTTTQPPQIPTRPPQIPTRPPQIPTSPPETPAYCNPGCICDCTSSGTYHRPKNLEDIHLKQGRH</sequence>
<dbReference type="InterPro" id="IPR024079">
    <property type="entry name" value="MetalloPept_cat_dom_sf"/>
</dbReference>
<dbReference type="PROSITE" id="PS50215">
    <property type="entry name" value="ADAM_MEPRO"/>
    <property type="match status" value="1"/>
</dbReference>
<evidence type="ECO:0000256" key="1">
    <source>
        <dbReference type="ARBA" id="ARBA00022670"/>
    </source>
</evidence>
<comment type="caution">
    <text evidence="5">Lacks conserved residue(s) required for the propagation of feature annotation.</text>
</comment>
<keyword evidence="3 5" id="KW-0862">Zinc</keyword>
<keyword evidence="1 8" id="KW-0645">Protease</keyword>
<keyword evidence="5" id="KW-0479">Metal-binding</keyword>
<feature type="binding site" evidence="5">
    <location>
        <position position="322"/>
    </location>
    <ligand>
        <name>Zn(2+)</name>
        <dbReference type="ChEBI" id="CHEBI:29105"/>
        <note>catalytic</note>
    </ligand>
</feature>
<evidence type="ECO:0000256" key="4">
    <source>
        <dbReference type="ARBA" id="ARBA00023049"/>
    </source>
</evidence>